<evidence type="ECO:0000259" key="6">
    <source>
        <dbReference type="PROSITE" id="PS50072"/>
    </source>
</evidence>
<protein>
    <recommendedName>
        <fullName evidence="5">Peptidyl-prolyl cis-trans isomerase</fullName>
        <shortName evidence="5">PPIase</shortName>
        <ecNumber evidence="5">5.2.1.8</ecNumber>
    </recommendedName>
</protein>
<comment type="catalytic activity">
    <reaction evidence="5">
        <text>[protein]-peptidylproline (omega=180) = [protein]-peptidylproline (omega=0)</text>
        <dbReference type="Rhea" id="RHEA:16237"/>
        <dbReference type="Rhea" id="RHEA-COMP:10747"/>
        <dbReference type="Rhea" id="RHEA-COMP:10748"/>
        <dbReference type="ChEBI" id="CHEBI:83833"/>
        <dbReference type="ChEBI" id="CHEBI:83834"/>
        <dbReference type="EC" id="5.2.1.8"/>
    </reaction>
</comment>
<dbReference type="CDD" id="cd00317">
    <property type="entry name" value="cyclophilin"/>
    <property type="match status" value="1"/>
</dbReference>
<evidence type="ECO:0000256" key="5">
    <source>
        <dbReference type="RuleBase" id="RU363019"/>
    </source>
</evidence>
<comment type="caution">
    <text evidence="7">The sequence shown here is derived from an EMBL/GenBank/DDBJ whole genome shotgun (WGS) entry which is preliminary data.</text>
</comment>
<dbReference type="InterPro" id="IPR002130">
    <property type="entry name" value="Cyclophilin-type_PPIase_dom"/>
</dbReference>
<dbReference type="PROSITE" id="PS50072">
    <property type="entry name" value="CSA_PPIASE_2"/>
    <property type="match status" value="1"/>
</dbReference>
<accession>A0A1F8G538</accession>
<comment type="similarity">
    <text evidence="2 5">Belongs to the cyclophilin-type PPIase family.</text>
</comment>
<sequence>MDTSKFPEKVLVTMETNRGNIQLELYPKVAPQTVINFLNLAEKKFYDGTTFHRVIDDFMIQGGDPLSKTLPAGDPKLGTGGPGYAFPDEINPKTLGLNDDQIKVLEAKGYQYDFTLKSLPVDPGYIAMANAGPNTNGSQFFIVTTQPQTHLYGLHTVFGKVIKGMDVVLKIKQGDTVKQIILQK</sequence>
<dbReference type="PRINTS" id="PR00153">
    <property type="entry name" value="CSAPPISMRASE"/>
</dbReference>
<evidence type="ECO:0000313" key="7">
    <source>
        <dbReference type="EMBL" id="OGN20455.1"/>
    </source>
</evidence>
<comment type="function">
    <text evidence="1 5">PPIases accelerate the folding of proteins. It catalyzes the cis-trans isomerization of proline imidic peptide bonds in oligopeptides.</text>
</comment>
<dbReference type="InterPro" id="IPR024936">
    <property type="entry name" value="Cyclophilin-type_PPIase"/>
</dbReference>
<keyword evidence="3 5" id="KW-0697">Rotamase</keyword>
<reference evidence="7 8" key="1">
    <citation type="journal article" date="2016" name="Nat. Commun.">
        <title>Thousands of microbial genomes shed light on interconnected biogeochemical processes in an aquifer system.</title>
        <authorList>
            <person name="Anantharaman K."/>
            <person name="Brown C.T."/>
            <person name="Hug L.A."/>
            <person name="Sharon I."/>
            <person name="Castelle C.J."/>
            <person name="Probst A.J."/>
            <person name="Thomas B.C."/>
            <person name="Singh A."/>
            <person name="Wilkins M.J."/>
            <person name="Karaoz U."/>
            <person name="Brodie E.L."/>
            <person name="Williams K.H."/>
            <person name="Hubbard S.S."/>
            <person name="Banfield J.F."/>
        </authorList>
    </citation>
    <scope>NUCLEOTIDE SEQUENCE [LARGE SCALE GENOMIC DNA]</scope>
</reference>
<dbReference type="Gene3D" id="2.40.100.10">
    <property type="entry name" value="Cyclophilin-like"/>
    <property type="match status" value="1"/>
</dbReference>
<dbReference type="InterPro" id="IPR044666">
    <property type="entry name" value="Cyclophilin_A-like"/>
</dbReference>
<gene>
    <name evidence="7" type="ORF">A3F25_02225</name>
</gene>
<name>A0A1F8G538_9BACT</name>
<dbReference type="EC" id="5.2.1.8" evidence="5"/>
<dbReference type="InterPro" id="IPR020892">
    <property type="entry name" value="Cyclophilin-type_PPIase_CS"/>
</dbReference>
<organism evidence="7 8">
    <name type="scientific">Candidatus Yanofskybacteria bacterium RIFCSPHIGHO2_12_FULL_45_19b</name>
    <dbReference type="NCBI Taxonomy" id="1802689"/>
    <lineage>
        <taxon>Bacteria</taxon>
        <taxon>Candidatus Yanofskyibacteriota</taxon>
    </lineage>
</organism>
<dbReference type="PROSITE" id="PS00170">
    <property type="entry name" value="CSA_PPIASE_1"/>
    <property type="match status" value="1"/>
</dbReference>
<dbReference type="AlphaFoldDB" id="A0A1F8G538"/>
<evidence type="ECO:0000256" key="4">
    <source>
        <dbReference type="ARBA" id="ARBA00023235"/>
    </source>
</evidence>
<dbReference type="PIRSF" id="PIRSF001467">
    <property type="entry name" value="Peptidylpro_ismrse"/>
    <property type="match status" value="1"/>
</dbReference>
<proteinExistence type="inferred from homology"/>
<dbReference type="STRING" id="1802689.A3F25_02225"/>
<dbReference type="GO" id="GO:0003755">
    <property type="term" value="F:peptidyl-prolyl cis-trans isomerase activity"/>
    <property type="evidence" value="ECO:0007669"/>
    <property type="project" value="UniProtKB-UniRule"/>
</dbReference>
<dbReference type="GO" id="GO:0006457">
    <property type="term" value="P:protein folding"/>
    <property type="evidence" value="ECO:0007669"/>
    <property type="project" value="InterPro"/>
</dbReference>
<dbReference type="PANTHER" id="PTHR45625">
    <property type="entry name" value="PEPTIDYL-PROLYL CIS-TRANS ISOMERASE-RELATED"/>
    <property type="match status" value="1"/>
</dbReference>
<dbReference type="EMBL" id="MGKD01000004">
    <property type="protein sequence ID" value="OGN20455.1"/>
    <property type="molecule type" value="Genomic_DNA"/>
</dbReference>
<dbReference type="Pfam" id="PF00160">
    <property type="entry name" value="Pro_isomerase"/>
    <property type="match status" value="1"/>
</dbReference>
<feature type="domain" description="PPIase cyclophilin-type" evidence="6">
    <location>
        <begin position="11"/>
        <end position="184"/>
    </location>
</feature>
<evidence type="ECO:0000313" key="8">
    <source>
        <dbReference type="Proteomes" id="UP000177478"/>
    </source>
</evidence>
<dbReference type="SUPFAM" id="SSF50891">
    <property type="entry name" value="Cyclophilin-like"/>
    <property type="match status" value="1"/>
</dbReference>
<keyword evidence="4 5" id="KW-0413">Isomerase</keyword>
<dbReference type="Proteomes" id="UP000177478">
    <property type="component" value="Unassembled WGS sequence"/>
</dbReference>
<dbReference type="InterPro" id="IPR029000">
    <property type="entry name" value="Cyclophilin-like_dom_sf"/>
</dbReference>
<evidence type="ECO:0000256" key="1">
    <source>
        <dbReference type="ARBA" id="ARBA00002388"/>
    </source>
</evidence>
<evidence type="ECO:0000256" key="3">
    <source>
        <dbReference type="ARBA" id="ARBA00023110"/>
    </source>
</evidence>
<dbReference type="PANTHER" id="PTHR45625:SF4">
    <property type="entry name" value="PEPTIDYLPROLYL ISOMERASE DOMAIN AND WD REPEAT-CONTAINING PROTEIN 1"/>
    <property type="match status" value="1"/>
</dbReference>
<evidence type="ECO:0000256" key="2">
    <source>
        <dbReference type="ARBA" id="ARBA00007365"/>
    </source>
</evidence>